<dbReference type="PANTHER" id="PTHR30136:SF35">
    <property type="entry name" value="HTH-TYPE TRANSCRIPTIONAL REGULATOR RV1719"/>
    <property type="match status" value="1"/>
</dbReference>
<feature type="domain" description="IclR-ED" evidence="5">
    <location>
        <begin position="67"/>
        <end position="247"/>
    </location>
</feature>
<dbReference type="Pfam" id="PF09339">
    <property type="entry name" value="HTH_IclR"/>
    <property type="match status" value="1"/>
</dbReference>
<gene>
    <name evidence="6" type="ORF">HTSR_1715</name>
</gene>
<dbReference type="RefSeq" id="WP_070365545.1">
    <property type="nucleotide sequence ID" value="NZ_CP016070.1"/>
</dbReference>
<evidence type="ECO:0000256" key="3">
    <source>
        <dbReference type="ARBA" id="ARBA00023163"/>
    </source>
</evidence>
<dbReference type="PROSITE" id="PS51077">
    <property type="entry name" value="HTH_ICLR"/>
    <property type="match status" value="1"/>
</dbReference>
<accession>A0A1D8S6A9</accession>
<dbReference type="AlphaFoldDB" id="A0A1D8S6A9"/>
<organism evidence="6 7">
    <name type="scientific">Halodesulfurarchaeum formicicum</name>
    <dbReference type="NCBI Taxonomy" id="1873524"/>
    <lineage>
        <taxon>Archaea</taxon>
        <taxon>Methanobacteriati</taxon>
        <taxon>Methanobacteriota</taxon>
        <taxon>Stenosarchaea group</taxon>
        <taxon>Halobacteria</taxon>
        <taxon>Halobacteriales</taxon>
        <taxon>Halobacteriaceae</taxon>
        <taxon>Halodesulfurarchaeum</taxon>
    </lineage>
</organism>
<evidence type="ECO:0000259" key="4">
    <source>
        <dbReference type="PROSITE" id="PS51077"/>
    </source>
</evidence>
<sequence length="265" mass="29208">MAHAPIRAVDRLFDIVEAIQVRNGAGVSELADALDMPKSTIHGHLATLRDRGYLEQDPDNEYHLSLRFLTLGGAVRQQRTIYGHVEPLLAELAEETGESVNYVVESQGKLVFVGSVSGKDGIRTEVDIGFTTDLHTTPEGKLTLAHLPETRRAAIIDQIEFPIDNSVGRAAFTAELEAIRERGFAHGNETIIKNVTTISAPVIDNEEQFYGTIVVAGPSLRFTDERLEDVTETLRYKIGKLNIDLSYEGTRPVTENQVRTASPTQ</sequence>
<keyword evidence="1" id="KW-0805">Transcription regulation</keyword>
<dbReference type="InterPro" id="IPR036388">
    <property type="entry name" value="WH-like_DNA-bd_sf"/>
</dbReference>
<feature type="domain" description="HTH iclR-type" evidence="4">
    <location>
        <begin position="6"/>
        <end position="66"/>
    </location>
</feature>
<dbReference type="SUPFAM" id="SSF46785">
    <property type="entry name" value="Winged helix' DNA-binding domain"/>
    <property type="match status" value="1"/>
</dbReference>
<evidence type="ECO:0000259" key="5">
    <source>
        <dbReference type="PROSITE" id="PS51078"/>
    </source>
</evidence>
<name>A0A1D8S6A9_9EURY</name>
<reference evidence="6 7" key="1">
    <citation type="submission" date="2016-06" db="EMBL/GenBank/DDBJ databases">
        <title>Discovery of anaerobic lithoheterotrophic haloarchaeon capable of sulfur respiration by hydrogen and formate.</title>
        <authorList>
            <person name="Sorokin D.Y."/>
            <person name="Kublanov I.V."/>
            <person name="Roman P."/>
            <person name="Sinninghe Damste J.S."/>
            <person name="Golyshin P.N."/>
            <person name="Rojo D."/>
            <person name="Ciordia S."/>
            <person name="Mena Md.C."/>
            <person name="Ferrer M."/>
            <person name="Smedile F."/>
            <person name="Messina E."/>
            <person name="La Cono V."/>
            <person name="Yakimov M.M."/>
        </authorList>
    </citation>
    <scope>NUCLEOTIDE SEQUENCE [LARGE SCALE GENOMIC DNA]</scope>
    <source>
        <strain evidence="6 7">HTSR1</strain>
    </source>
</reference>
<dbReference type="SMART" id="SM00346">
    <property type="entry name" value="HTH_ICLR"/>
    <property type="match status" value="1"/>
</dbReference>
<dbReference type="GO" id="GO:0045892">
    <property type="term" value="P:negative regulation of DNA-templated transcription"/>
    <property type="evidence" value="ECO:0007669"/>
    <property type="project" value="TreeGrafter"/>
</dbReference>
<dbReference type="InterPro" id="IPR011991">
    <property type="entry name" value="ArsR-like_HTH"/>
</dbReference>
<dbReference type="PANTHER" id="PTHR30136">
    <property type="entry name" value="HELIX-TURN-HELIX TRANSCRIPTIONAL REGULATOR, ICLR FAMILY"/>
    <property type="match status" value="1"/>
</dbReference>
<evidence type="ECO:0000313" key="7">
    <source>
        <dbReference type="Proteomes" id="UP000185608"/>
    </source>
</evidence>
<dbReference type="STRING" id="1873524.HSR6_1786"/>
<dbReference type="EMBL" id="CP016070">
    <property type="protein sequence ID" value="AOW80885.1"/>
    <property type="molecule type" value="Genomic_DNA"/>
</dbReference>
<dbReference type="InterPro" id="IPR014757">
    <property type="entry name" value="Tscrpt_reg_IclR_C"/>
</dbReference>
<evidence type="ECO:0000256" key="2">
    <source>
        <dbReference type="ARBA" id="ARBA00023125"/>
    </source>
</evidence>
<dbReference type="SUPFAM" id="SSF55781">
    <property type="entry name" value="GAF domain-like"/>
    <property type="match status" value="1"/>
</dbReference>
<dbReference type="InterPro" id="IPR050707">
    <property type="entry name" value="HTH_MetabolicPath_Reg"/>
</dbReference>
<dbReference type="InterPro" id="IPR036390">
    <property type="entry name" value="WH_DNA-bd_sf"/>
</dbReference>
<keyword evidence="2" id="KW-0238">DNA-binding</keyword>
<dbReference type="GO" id="GO:0003700">
    <property type="term" value="F:DNA-binding transcription factor activity"/>
    <property type="evidence" value="ECO:0007669"/>
    <property type="project" value="TreeGrafter"/>
</dbReference>
<dbReference type="Gene3D" id="1.10.10.10">
    <property type="entry name" value="Winged helix-like DNA-binding domain superfamily/Winged helix DNA-binding domain"/>
    <property type="match status" value="1"/>
</dbReference>
<dbReference type="PROSITE" id="PS51078">
    <property type="entry name" value="ICLR_ED"/>
    <property type="match status" value="1"/>
</dbReference>
<dbReference type="InterPro" id="IPR029016">
    <property type="entry name" value="GAF-like_dom_sf"/>
</dbReference>
<dbReference type="GeneID" id="29829703"/>
<dbReference type="CDD" id="cd00090">
    <property type="entry name" value="HTH_ARSR"/>
    <property type="match status" value="1"/>
</dbReference>
<dbReference type="KEGG" id="halh:HTSR_1715"/>
<keyword evidence="3" id="KW-0804">Transcription</keyword>
<dbReference type="Pfam" id="PF01614">
    <property type="entry name" value="IclR_C"/>
    <property type="match status" value="1"/>
</dbReference>
<dbReference type="InterPro" id="IPR005471">
    <property type="entry name" value="Tscrpt_reg_IclR_N"/>
</dbReference>
<protein>
    <submittedName>
        <fullName evidence="6">IclR family transcriptional regulator</fullName>
    </submittedName>
</protein>
<dbReference type="GO" id="GO:0003677">
    <property type="term" value="F:DNA binding"/>
    <property type="evidence" value="ECO:0007669"/>
    <property type="project" value="UniProtKB-KW"/>
</dbReference>
<dbReference type="Gene3D" id="3.30.450.40">
    <property type="match status" value="1"/>
</dbReference>
<proteinExistence type="predicted"/>
<evidence type="ECO:0000256" key="1">
    <source>
        <dbReference type="ARBA" id="ARBA00023015"/>
    </source>
</evidence>
<evidence type="ECO:0000313" key="6">
    <source>
        <dbReference type="EMBL" id="AOW80885.1"/>
    </source>
</evidence>
<dbReference type="Proteomes" id="UP000185608">
    <property type="component" value="Chromosome"/>
</dbReference>